<evidence type="ECO:0000313" key="1">
    <source>
        <dbReference type="EMBL" id="RZQ57187.1"/>
    </source>
</evidence>
<accession>A0ACD2HLN3</accession>
<dbReference type="Proteomes" id="UP000293092">
    <property type="component" value="Unassembled WGS sequence"/>
</dbReference>
<comment type="caution">
    <text evidence="1">The sequence shown here is derived from an EMBL/GenBank/DDBJ whole genome shotgun (WGS) entry which is preliminary data.</text>
</comment>
<proteinExistence type="predicted"/>
<name>A0ACD2HLN3_9GAMM</name>
<reference evidence="1" key="1">
    <citation type="submission" date="2017-11" db="EMBL/GenBank/DDBJ databases">
        <title>Comparative genomic and phylogenomic analyses of the family Idiomarinaceae.</title>
        <authorList>
            <person name="Liu Y."/>
            <person name="Shao Z."/>
        </authorList>
    </citation>
    <scope>NUCLEOTIDE SEQUENCE</scope>
    <source>
        <strain evidence="1">PIN1</strain>
    </source>
</reference>
<gene>
    <name evidence="1" type="ORF">CWI82_07940</name>
</gene>
<organism evidence="1 2">
    <name type="scientific">Pseudidiomarina tainanensis</name>
    <dbReference type="NCBI Taxonomy" id="502365"/>
    <lineage>
        <taxon>Bacteria</taxon>
        <taxon>Pseudomonadati</taxon>
        <taxon>Pseudomonadota</taxon>
        <taxon>Gammaproteobacteria</taxon>
        <taxon>Alteromonadales</taxon>
        <taxon>Idiomarinaceae</taxon>
        <taxon>Pseudidiomarina</taxon>
    </lineage>
</organism>
<sequence>MLQDNMKNKGLLLSFLIIVTSWSWPLAAQQQPHEIVWAANIAPPFHIVSGPYANQGLCDALVDAFKEALPNTKHKVEYLPQLRIGMLWEQEKNICFPCMIHRSNEQELIAFSNPTHTYPTHGIITRPGLVAELIEKYGNPIDLELLLRDQLYRFGQPVGRLYGKLQPLLDEYVIGTPQHIDVSGDTANTSMMSMILSKRLDFTIDYPMVKRFYEETEGRSLAFIPVTQLVGDIILGAVACTKNAWGDDTVRQINEVIPEVQNNPHFIQAQDFWLESSPR</sequence>
<keyword evidence="2" id="KW-1185">Reference proteome</keyword>
<evidence type="ECO:0000313" key="2">
    <source>
        <dbReference type="Proteomes" id="UP000293092"/>
    </source>
</evidence>
<protein>
    <submittedName>
        <fullName evidence="1">Uncharacterized protein</fullName>
    </submittedName>
</protein>
<dbReference type="EMBL" id="PIQJ01000001">
    <property type="protein sequence ID" value="RZQ57187.1"/>
    <property type="molecule type" value="Genomic_DNA"/>
</dbReference>